<dbReference type="AlphaFoldDB" id="A0A074Z0F3"/>
<proteinExistence type="predicted"/>
<dbReference type="CTD" id="20329488"/>
<dbReference type="GeneID" id="20329488"/>
<feature type="compositionally biased region" description="Polar residues" evidence="1">
    <location>
        <begin position="783"/>
        <end position="799"/>
    </location>
</feature>
<evidence type="ECO:0000313" key="2">
    <source>
        <dbReference type="EMBL" id="KER20413.1"/>
    </source>
</evidence>
<protein>
    <submittedName>
        <fullName evidence="2">Uncharacterized protein</fullName>
    </submittedName>
</protein>
<gene>
    <name evidence="2" type="ORF">T265_15323</name>
</gene>
<keyword evidence="3" id="KW-1185">Reference proteome</keyword>
<name>A0A074Z0F3_OPIVI</name>
<organism evidence="2 3">
    <name type="scientific">Opisthorchis viverrini</name>
    <name type="common">Southeast Asian liver fluke</name>
    <dbReference type="NCBI Taxonomy" id="6198"/>
    <lineage>
        <taxon>Eukaryota</taxon>
        <taxon>Metazoa</taxon>
        <taxon>Spiralia</taxon>
        <taxon>Lophotrochozoa</taxon>
        <taxon>Platyhelminthes</taxon>
        <taxon>Trematoda</taxon>
        <taxon>Digenea</taxon>
        <taxon>Opisthorchiida</taxon>
        <taxon>Opisthorchiata</taxon>
        <taxon>Opisthorchiidae</taxon>
        <taxon>Opisthorchis</taxon>
    </lineage>
</organism>
<dbReference type="KEGG" id="ovi:T265_15323"/>
<evidence type="ECO:0000313" key="3">
    <source>
        <dbReference type="Proteomes" id="UP000054324"/>
    </source>
</evidence>
<evidence type="ECO:0000256" key="1">
    <source>
        <dbReference type="SAM" id="MobiDB-lite"/>
    </source>
</evidence>
<sequence>MMTRSATHHGIRISPNIQSTVTSKRISLQNFVAFKPCTVMCRISSSQTKYQGFNVIQGQPAGHKLRFDCGASCFRNNHGSENLGPFDLHRKNNTWQEPSPVSPVEHVPTSIRYVFDVPAPSGLCGLDLYPQTQDDVVPVHTNTQTAHRQCRSTQPVAVHTHKQFLHSECSSREMKSQNLWNRNNVSDRSEVTSQIPEGQHYAISSGQAFSAMLGQTPSCSSSTTEPSLKGLSYGIHLVTQNPEDSNQFLPYVGSWISTSEVTDSKKLVDQWQIEQIQPTQTNETGFTQNDSQFGGKMMTRSATHHGIRISPNIQSTVTSEGISLQNFVAFKPCTVMCRISSSQTKYQGFNVIQGQPAGHKLRFDCGASCFRNNHGSENLGPFDLHRKNNTWQEPSPVSPVEHVPTSIRYVFDVPAPSGLCGLDLYPQTQDDVVPVHTNTQTAHRQCRSTQPVAVHTHKQFLHSECSSREMKSQNLWNRNNVSDRSEVTSQIPEGQHYAISSGQAFSAMLGQTPSCSSSTTEPSLKGLSYGIHLVTQNPEDSNQFLPYVGSWISTSEVTDSKKLVDQWQIEQIQPTQTNETGFTQNDSQFGGKMMTRSATHHGIRISPNIQSTVTSEGISLQNFVAFKPCTVMCRISSSQTKYQGFNVIQGQPAGHKLRFDCGASCFRNNHGSENLGPFDLHRKNNTWQEPSPVSPVEHVPTSIRYVFDVPAPSGLCGLDLYPQTQDDVVPVHTNTQTAHRQCRSTQPVAVHTHKQFLHSECSSREMKSQNLWNRNNVSDRSEVTSQIPEGQHYAISSGQ</sequence>
<reference evidence="2 3" key="1">
    <citation type="submission" date="2013-11" db="EMBL/GenBank/DDBJ databases">
        <title>Opisthorchis viverrini - life in the bile duct.</title>
        <authorList>
            <person name="Young N.D."/>
            <person name="Nagarajan N."/>
            <person name="Lin S.J."/>
            <person name="Korhonen P.K."/>
            <person name="Jex A.R."/>
            <person name="Hall R.S."/>
            <person name="Safavi-Hemami H."/>
            <person name="Kaewkong W."/>
            <person name="Bertrand D."/>
            <person name="Gao S."/>
            <person name="Seet Q."/>
            <person name="Wongkham S."/>
            <person name="Teh B.T."/>
            <person name="Wongkham C."/>
            <person name="Intapan P.M."/>
            <person name="Maleewong W."/>
            <person name="Yang X."/>
            <person name="Hu M."/>
            <person name="Wang Z."/>
            <person name="Hofmann A."/>
            <person name="Sternberg P.W."/>
            <person name="Tan P."/>
            <person name="Wang J."/>
            <person name="Gasser R.B."/>
        </authorList>
    </citation>
    <scope>NUCLEOTIDE SEQUENCE [LARGE SCALE GENOMIC DNA]</scope>
</reference>
<dbReference type="STRING" id="6198.A0A074Z0F3"/>
<accession>A0A074Z0F3</accession>
<dbReference type="RefSeq" id="XP_009175844.1">
    <property type="nucleotide sequence ID" value="XM_009177580.1"/>
</dbReference>
<dbReference type="Proteomes" id="UP000054324">
    <property type="component" value="Unassembled WGS sequence"/>
</dbReference>
<feature type="non-terminal residue" evidence="2">
    <location>
        <position position="799"/>
    </location>
</feature>
<dbReference type="EMBL" id="KL597060">
    <property type="protein sequence ID" value="KER20413.1"/>
    <property type="molecule type" value="Genomic_DNA"/>
</dbReference>
<feature type="region of interest" description="Disordered" evidence="1">
    <location>
        <begin position="774"/>
        <end position="799"/>
    </location>
</feature>